<dbReference type="PANTHER" id="PTHR10907:SF47">
    <property type="entry name" value="REGUCALCIN"/>
    <property type="match status" value="1"/>
</dbReference>
<keyword evidence="3" id="KW-0479">Metal-binding</keyword>
<accession>A0A1I6L8J6</accession>
<keyword evidence="3" id="KW-0862">Zinc</keyword>
<feature type="binding site" evidence="3">
    <location>
        <position position="119"/>
    </location>
    <ligand>
        <name>substrate</name>
    </ligand>
</feature>
<dbReference type="Proteomes" id="UP000199062">
    <property type="component" value="Unassembled WGS sequence"/>
</dbReference>
<feature type="binding site" evidence="3">
    <location>
        <position position="101"/>
    </location>
    <ligand>
        <name>substrate</name>
    </ligand>
</feature>
<dbReference type="AlphaFoldDB" id="A0A1I6L8J6"/>
<dbReference type="GO" id="GO:0005509">
    <property type="term" value="F:calcium ion binding"/>
    <property type="evidence" value="ECO:0007669"/>
    <property type="project" value="TreeGrafter"/>
</dbReference>
<reference evidence="5 6" key="1">
    <citation type="submission" date="2016-10" db="EMBL/GenBank/DDBJ databases">
        <authorList>
            <person name="de Groot N.N."/>
        </authorList>
    </citation>
    <scope>NUCLEOTIDE SEQUENCE [LARGE SCALE GENOMIC DNA]</scope>
    <source>
        <strain evidence="5 6">CGMCC 1.10457</strain>
    </source>
</reference>
<evidence type="ECO:0000313" key="5">
    <source>
        <dbReference type="EMBL" id="SFR99570.1"/>
    </source>
</evidence>
<dbReference type="Gene3D" id="2.120.10.30">
    <property type="entry name" value="TolB, C-terminal domain"/>
    <property type="match status" value="1"/>
</dbReference>
<gene>
    <name evidence="5" type="ORF">SAMN05216559_2230</name>
</gene>
<dbReference type="InterPro" id="IPR005511">
    <property type="entry name" value="SMP-30"/>
</dbReference>
<dbReference type="SUPFAM" id="SSF63829">
    <property type="entry name" value="Calcium-dependent phosphotriesterase"/>
    <property type="match status" value="1"/>
</dbReference>
<keyword evidence="6" id="KW-1185">Reference proteome</keyword>
<dbReference type="EMBL" id="FOZK01000002">
    <property type="protein sequence ID" value="SFR99570.1"/>
    <property type="molecule type" value="Genomic_DNA"/>
</dbReference>
<dbReference type="RefSeq" id="WP_089816607.1">
    <property type="nucleotide sequence ID" value="NZ_FOZK01000002.1"/>
</dbReference>
<protein>
    <submittedName>
        <fullName evidence="5">D-xylonolactonase</fullName>
    </submittedName>
</protein>
<dbReference type="GO" id="GO:0019853">
    <property type="term" value="P:L-ascorbic acid biosynthetic process"/>
    <property type="evidence" value="ECO:0007669"/>
    <property type="project" value="TreeGrafter"/>
</dbReference>
<dbReference type="PANTHER" id="PTHR10907">
    <property type="entry name" value="REGUCALCIN"/>
    <property type="match status" value="1"/>
</dbReference>
<sequence>MTRYERVADYRSHTGEGPLWHPDEERLYWVDIPNGDLFRYDPATDEHEQCFDRDVVGGFTIQDDGSLLLFEDGGRIERWVEGAGTTTVVDGIEGEADSRFNDVIADPRGRVFCGTMPTDDRSGRLYRLDTDGSVTTVLEEVGLPNGMGFTLDRRRFYFTDSGNGRIDRYDYDQATGAISNPETVVEVDEGEAIPDGMAVDAEGYLWSARWDGGCLVRHDPTGAEVARIEFPARKVSSVTFAGPDLSTGYVTTALTDNSRDEEGDGAGALFRFDPDAVGVPEFRSRVQI</sequence>
<evidence type="ECO:0000313" key="6">
    <source>
        <dbReference type="Proteomes" id="UP000199062"/>
    </source>
</evidence>
<feature type="binding site" evidence="3">
    <location>
        <position position="145"/>
    </location>
    <ligand>
        <name>a divalent metal cation</name>
        <dbReference type="ChEBI" id="CHEBI:60240"/>
    </ligand>
</feature>
<feature type="active site" description="Proton donor/acceptor" evidence="2">
    <location>
        <position position="195"/>
    </location>
</feature>
<feature type="binding site" evidence="3">
    <location>
        <position position="195"/>
    </location>
    <ligand>
        <name>a divalent metal cation</name>
        <dbReference type="ChEBI" id="CHEBI:60240"/>
    </ligand>
</feature>
<comment type="cofactor">
    <cofactor evidence="3">
        <name>Zn(2+)</name>
        <dbReference type="ChEBI" id="CHEBI:29105"/>
    </cofactor>
    <text evidence="3">Binds 1 divalent metal cation per subunit.</text>
</comment>
<dbReference type="PRINTS" id="PR01790">
    <property type="entry name" value="SMP30FAMILY"/>
</dbReference>
<evidence type="ECO:0000259" key="4">
    <source>
        <dbReference type="Pfam" id="PF08450"/>
    </source>
</evidence>
<dbReference type="SMART" id="SM00135">
    <property type="entry name" value="LY"/>
    <property type="match status" value="1"/>
</dbReference>
<evidence type="ECO:0000256" key="3">
    <source>
        <dbReference type="PIRSR" id="PIRSR605511-2"/>
    </source>
</evidence>
<dbReference type="Pfam" id="PF08450">
    <property type="entry name" value="SGL"/>
    <property type="match status" value="1"/>
</dbReference>
<dbReference type="GO" id="GO:0004341">
    <property type="term" value="F:gluconolactonase activity"/>
    <property type="evidence" value="ECO:0007669"/>
    <property type="project" value="TreeGrafter"/>
</dbReference>
<organism evidence="5 6">
    <name type="scientific">Halomicrobium zhouii</name>
    <dbReference type="NCBI Taxonomy" id="767519"/>
    <lineage>
        <taxon>Archaea</taxon>
        <taxon>Methanobacteriati</taxon>
        <taxon>Methanobacteriota</taxon>
        <taxon>Stenosarchaea group</taxon>
        <taxon>Halobacteria</taxon>
        <taxon>Halobacteriales</taxon>
        <taxon>Haloarculaceae</taxon>
        <taxon>Halomicrobium</taxon>
    </lineage>
</organism>
<evidence type="ECO:0000256" key="1">
    <source>
        <dbReference type="ARBA" id="ARBA00008853"/>
    </source>
</evidence>
<dbReference type="STRING" id="767519.SAMN05216559_2230"/>
<feature type="binding site" evidence="3">
    <location>
        <position position="16"/>
    </location>
    <ligand>
        <name>a divalent metal cation</name>
        <dbReference type="ChEBI" id="CHEBI:60240"/>
    </ligand>
</feature>
<name>A0A1I6L8J6_9EURY</name>
<proteinExistence type="inferred from homology"/>
<feature type="domain" description="SMP-30/Gluconolactonase/LRE-like region" evidence="4">
    <location>
        <begin position="15"/>
        <end position="253"/>
    </location>
</feature>
<dbReference type="InterPro" id="IPR000033">
    <property type="entry name" value="LDLR_classB_rpt"/>
</dbReference>
<evidence type="ECO:0000256" key="2">
    <source>
        <dbReference type="PIRSR" id="PIRSR605511-1"/>
    </source>
</evidence>
<feature type="binding site" evidence="3">
    <location>
        <position position="99"/>
    </location>
    <ligand>
        <name>substrate</name>
    </ligand>
</feature>
<dbReference type="OrthoDB" id="341532at2157"/>
<comment type="similarity">
    <text evidence="1">Belongs to the SMP-30/CGR1 family.</text>
</comment>
<dbReference type="InterPro" id="IPR011042">
    <property type="entry name" value="6-blade_b-propeller_TolB-like"/>
</dbReference>
<dbReference type="InterPro" id="IPR013658">
    <property type="entry name" value="SGL"/>
</dbReference>